<accession>A0A1G5K0B2</accession>
<dbReference type="STRING" id="336292.SAMN05660710_03593"/>
<keyword evidence="2" id="KW-1185">Reference proteome</keyword>
<organism evidence="1 2">
    <name type="scientific">Paracoccus tibetensis</name>
    <dbReference type="NCBI Taxonomy" id="336292"/>
    <lineage>
        <taxon>Bacteria</taxon>
        <taxon>Pseudomonadati</taxon>
        <taxon>Pseudomonadota</taxon>
        <taxon>Alphaproteobacteria</taxon>
        <taxon>Rhodobacterales</taxon>
        <taxon>Paracoccaceae</taxon>
        <taxon>Paracoccus</taxon>
    </lineage>
</organism>
<dbReference type="AlphaFoldDB" id="A0A1G5K0B2"/>
<gene>
    <name evidence="1" type="ORF">SAMN05660710_03593</name>
</gene>
<evidence type="ECO:0000313" key="2">
    <source>
        <dbReference type="Proteomes" id="UP000199502"/>
    </source>
</evidence>
<reference evidence="1 2" key="1">
    <citation type="submission" date="2016-10" db="EMBL/GenBank/DDBJ databases">
        <authorList>
            <person name="de Groot N.N."/>
        </authorList>
    </citation>
    <scope>NUCLEOTIDE SEQUENCE [LARGE SCALE GENOMIC DNA]</scope>
    <source>
        <strain evidence="1 2">CGMCC 1.8925</strain>
    </source>
</reference>
<sequence>MREDRLSLFHLIEHGYGLEAHIAPVLRKKTVTRRKARLIRTWNDFADAIAEYAETVDKDLEKVFWPAT</sequence>
<evidence type="ECO:0000313" key="1">
    <source>
        <dbReference type="EMBL" id="SCY94047.1"/>
    </source>
</evidence>
<protein>
    <submittedName>
        <fullName evidence="1">Uncharacterized protein</fullName>
    </submittedName>
</protein>
<name>A0A1G5K0B2_9RHOB</name>
<dbReference type="EMBL" id="FMVT01000019">
    <property type="protein sequence ID" value="SCY94047.1"/>
    <property type="molecule type" value="Genomic_DNA"/>
</dbReference>
<proteinExistence type="predicted"/>
<dbReference type="Proteomes" id="UP000199502">
    <property type="component" value="Unassembled WGS sequence"/>
</dbReference>